<feature type="compositionally biased region" description="Polar residues" evidence="2">
    <location>
        <begin position="37"/>
        <end position="49"/>
    </location>
</feature>
<organism evidence="3 4">
    <name type="scientific">Ascochyta lentis</name>
    <dbReference type="NCBI Taxonomy" id="205686"/>
    <lineage>
        <taxon>Eukaryota</taxon>
        <taxon>Fungi</taxon>
        <taxon>Dikarya</taxon>
        <taxon>Ascomycota</taxon>
        <taxon>Pezizomycotina</taxon>
        <taxon>Dothideomycetes</taxon>
        <taxon>Pleosporomycetidae</taxon>
        <taxon>Pleosporales</taxon>
        <taxon>Pleosporineae</taxon>
        <taxon>Didymellaceae</taxon>
        <taxon>Ascochyta</taxon>
    </lineage>
</organism>
<sequence length="499" mass="55056">MPVMAGDWPRNSRAYPLPQPTEPPAPVRTLPSVAELLSTSSRPSVNTSVPAYHDYQHAPSTPHWNPVNHHPASPPVSPTEQRPLSTSTSTTSTETTAATATATATATSRATPRVYQEPQFRRQQVPKPDEAIQHSALTSSIHNAPHSSTIQARQDSAIDQHRFEHANDAQLSKSNIPHSHQSSKDGHRQPSVALNPYPSESSASAYAPVRQHSKSLSSGLSYSAASPRSHEHTAERTIPVDIRNNTDSSTNTTGSSSLPESFYGPQFSNGTRQQRYNVRFAANYTSENMPSSQKPRNDPPTPNATSAIIAEPEPRRSSPVLVATTEEPLISTTNGSTHHPEPQTRTTRDSRDSRESRDRGDREPSVERCSGCNEAWRRPIPDLDSRHISPAETNEEFRQIASNMIERLRKQNKMAEAAYDEWKWRHSRCNYRPSSPFSTGSVEDAPRRTEPGSQAEGTNNGTTDRKRKSEVPHEPHSASKQQRVTDTGPVPPVCRLESS</sequence>
<feature type="compositionally biased region" description="Low complexity" evidence="2">
    <location>
        <begin position="85"/>
        <end position="111"/>
    </location>
</feature>
<keyword evidence="1" id="KW-0175">Coiled coil</keyword>
<name>A0A8H7IUY0_9PLEO</name>
<feature type="compositionally biased region" description="Basic and acidic residues" evidence="2">
    <location>
        <begin position="375"/>
        <end position="387"/>
    </location>
</feature>
<feature type="compositionally biased region" description="Polar residues" evidence="2">
    <location>
        <begin position="135"/>
        <end position="154"/>
    </location>
</feature>
<feature type="compositionally biased region" description="Polar residues" evidence="2">
    <location>
        <begin position="266"/>
        <end position="276"/>
    </location>
</feature>
<keyword evidence="4" id="KW-1185">Reference proteome</keyword>
<feature type="region of interest" description="Disordered" evidence="2">
    <location>
        <begin position="1"/>
        <end position="387"/>
    </location>
</feature>
<dbReference type="Proteomes" id="UP000651452">
    <property type="component" value="Unassembled WGS sequence"/>
</dbReference>
<feature type="compositionally biased region" description="Polar residues" evidence="2">
    <location>
        <begin position="169"/>
        <end position="180"/>
    </location>
</feature>
<feature type="compositionally biased region" description="Polar residues" evidence="2">
    <location>
        <begin position="283"/>
        <end position="294"/>
    </location>
</feature>
<feature type="compositionally biased region" description="Polar residues" evidence="2">
    <location>
        <begin position="432"/>
        <end position="441"/>
    </location>
</feature>
<feature type="compositionally biased region" description="Pro residues" evidence="2">
    <location>
        <begin position="17"/>
        <end position="26"/>
    </location>
</feature>
<reference evidence="3" key="2">
    <citation type="submission" date="2020-09" db="EMBL/GenBank/DDBJ databases">
        <title>Reference genome assembly for Australian Ascochyta lentis isolate Al4.</title>
        <authorList>
            <person name="Lee R.C."/>
            <person name="Farfan-Caceres L.M."/>
            <person name="Debler J.W."/>
            <person name="Williams A.H."/>
            <person name="Henares B.M."/>
        </authorList>
    </citation>
    <scope>NUCLEOTIDE SEQUENCE</scope>
    <source>
        <strain evidence="3">Al4</strain>
    </source>
</reference>
<evidence type="ECO:0000256" key="2">
    <source>
        <dbReference type="SAM" id="MobiDB-lite"/>
    </source>
</evidence>
<feature type="compositionally biased region" description="Basic and acidic residues" evidence="2">
    <location>
        <begin position="338"/>
        <end position="366"/>
    </location>
</feature>
<feature type="compositionally biased region" description="Basic and acidic residues" evidence="2">
    <location>
        <begin position="463"/>
        <end position="477"/>
    </location>
</feature>
<feature type="compositionally biased region" description="Low complexity" evidence="2">
    <location>
        <begin position="245"/>
        <end position="257"/>
    </location>
</feature>
<evidence type="ECO:0000313" key="4">
    <source>
        <dbReference type="Proteomes" id="UP000651452"/>
    </source>
</evidence>
<reference evidence="3" key="1">
    <citation type="submission" date="2018-12" db="EMBL/GenBank/DDBJ databases">
        <authorList>
            <person name="Syme R.A."/>
            <person name="Farfan-Caceres L."/>
            <person name="Lichtenzveig J."/>
        </authorList>
    </citation>
    <scope>NUCLEOTIDE SEQUENCE</scope>
    <source>
        <strain evidence="3">Al4</strain>
    </source>
</reference>
<protein>
    <submittedName>
        <fullName evidence="3">Uncharacterized protein</fullName>
    </submittedName>
</protein>
<feature type="compositionally biased region" description="Low complexity" evidence="2">
    <location>
        <begin position="196"/>
        <end position="227"/>
    </location>
</feature>
<accession>A0A8H7IUY0</accession>
<proteinExistence type="predicted"/>
<gene>
    <name evidence="3" type="ORF">EKO04_009595</name>
</gene>
<feature type="coiled-coil region" evidence="1">
    <location>
        <begin position="398"/>
        <end position="425"/>
    </location>
</feature>
<evidence type="ECO:0000313" key="3">
    <source>
        <dbReference type="EMBL" id="KAF9692674.1"/>
    </source>
</evidence>
<dbReference type="OrthoDB" id="3793969at2759"/>
<dbReference type="AlphaFoldDB" id="A0A8H7IUY0"/>
<evidence type="ECO:0000256" key="1">
    <source>
        <dbReference type="SAM" id="Coils"/>
    </source>
</evidence>
<feature type="region of interest" description="Disordered" evidence="2">
    <location>
        <begin position="428"/>
        <end position="499"/>
    </location>
</feature>
<feature type="compositionally biased region" description="Basic and acidic residues" evidence="2">
    <location>
        <begin position="156"/>
        <end position="167"/>
    </location>
</feature>
<comment type="caution">
    <text evidence="3">The sequence shown here is derived from an EMBL/GenBank/DDBJ whole genome shotgun (WGS) entry which is preliminary data.</text>
</comment>
<dbReference type="EMBL" id="RZGK01000018">
    <property type="protein sequence ID" value="KAF9692674.1"/>
    <property type="molecule type" value="Genomic_DNA"/>
</dbReference>
<feature type="compositionally biased region" description="Polar residues" evidence="2">
    <location>
        <begin position="451"/>
        <end position="462"/>
    </location>
</feature>